<evidence type="ECO:0000313" key="1">
    <source>
        <dbReference type="EMBL" id="PKI61584.1"/>
    </source>
</evidence>
<gene>
    <name evidence="1" type="ORF">CRG98_018013</name>
</gene>
<keyword evidence="2" id="KW-1185">Reference proteome</keyword>
<reference evidence="1 2" key="1">
    <citation type="submission" date="2017-11" db="EMBL/GenBank/DDBJ databases">
        <title>De-novo sequencing of pomegranate (Punica granatum L.) genome.</title>
        <authorList>
            <person name="Akparov Z."/>
            <person name="Amiraslanov A."/>
            <person name="Hajiyeva S."/>
            <person name="Abbasov M."/>
            <person name="Kaur K."/>
            <person name="Hamwieh A."/>
            <person name="Solovyev V."/>
            <person name="Salamov A."/>
            <person name="Braich B."/>
            <person name="Kosarev P."/>
            <person name="Mahmoud A."/>
            <person name="Hajiyev E."/>
            <person name="Babayeva S."/>
            <person name="Izzatullayeva V."/>
            <person name="Mammadov A."/>
            <person name="Mammadov A."/>
            <person name="Sharifova S."/>
            <person name="Ojaghi J."/>
            <person name="Eynullazada K."/>
            <person name="Bayramov B."/>
            <person name="Abdulazimova A."/>
            <person name="Shahmuradov I."/>
        </authorList>
    </citation>
    <scope>NUCLEOTIDE SEQUENCE [LARGE SCALE GENOMIC DNA]</scope>
    <source>
        <strain evidence="2">cv. AG2017</strain>
        <tissue evidence="1">Leaf</tissue>
    </source>
</reference>
<dbReference type="EMBL" id="PGOL01001025">
    <property type="protein sequence ID" value="PKI61584.1"/>
    <property type="molecule type" value="Genomic_DNA"/>
</dbReference>
<organism evidence="1 2">
    <name type="scientific">Punica granatum</name>
    <name type="common">Pomegranate</name>
    <dbReference type="NCBI Taxonomy" id="22663"/>
    <lineage>
        <taxon>Eukaryota</taxon>
        <taxon>Viridiplantae</taxon>
        <taxon>Streptophyta</taxon>
        <taxon>Embryophyta</taxon>
        <taxon>Tracheophyta</taxon>
        <taxon>Spermatophyta</taxon>
        <taxon>Magnoliopsida</taxon>
        <taxon>eudicotyledons</taxon>
        <taxon>Gunneridae</taxon>
        <taxon>Pentapetalae</taxon>
        <taxon>rosids</taxon>
        <taxon>malvids</taxon>
        <taxon>Myrtales</taxon>
        <taxon>Lythraceae</taxon>
        <taxon>Punica</taxon>
    </lineage>
</organism>
<evidence type="ECO:0000313" key="2">
    <source>
        <dbReference type="Proteomes" id="UP000233551"/>
    </source>
</evidence>
<proteinExistence type="predicted"/>
<sequence>MAVLTNRNPFRLTSSLSSMLLCTSRRLGCLRMHHPLPLLPRDLHGQLRGTNDGFDGTSKVLVTYMIELVRSVGPTDSAGLGATAKIAKFATMTEIAIIVLVMEVASIDKLRQAVEGKAASSTSSLLVVDKPMARLSS</sequence>
<name>A0A2I0JZ26_PUNGR</name>
<dbReference type="AlphaFoldDB" id="A0A2I0JZ26"/>
<protein>
    <submittedName>
        <fullName evidence="1">Uncharacterized protein</fullName>
    </submittedName>
</protein>
<accession>A0A2I0JZ26</accession>
<dbReference type="Proteomes" id="UP000233551">
    <property type="component" value="Unassembled WGS sequence"/>
</dbReference>
<comment type="caution">
    <text evidence="1">The sequence shown here is derived from an EMBL/GenBank/DDBJ whole genome shotgun (WGS) entry which is preliminary data.</text>
</comment>